<protein>
    <submittedName>
        <fullName evidence="2">Exopolysaccharide biosynthesis protein YbjH</fullName>
    </submittedName>
</protein>
<organism evidence="2 3">
    <name type="scientific">Rhodovulum adriaticum</name>
    <name type="common">Rhodopseudomonas adriatica</name>
    <dbReference type="NCBI Taxonomy" id="35804"/>
    <lineage>
        <taxon>Bacteria</taxon>
        <taxon>Pseudomonadati</taxon>
        <taxon>Pseudomonadota</taxon>
        <taxon>Alphaproteobacteria</taxon>
        <taxon>Rhodobacterales</taxon>
        <taxon>Paracoccaceae</taxon>
        <taxon>Rhodovulum</taxon>
    </lineage>
</organism>
<dbReference type="AlphaFoldDB" id="A0A4R2P0G9"/>
<gene>
    <name evidence="2" type="ORF">EV656_101237</name>
</gene>
<evidence type="ECO:0000256" key="1">
    <source>
        <dbReference type="SAM" id="SignalP"/>
    </source>
</evidence>
<evidence type="ECO:0000313" key="3">
    <source>
        <dbReference type="Proteomes" id="UP000295733"/>
    </source>
</evidence>
<feature type="signal peptide" evidence="1">
    <location>
        <begin position="1"/>
        <end position="31"/>
    </location>
</feature>
<name>A0A4R2P0G9_RHOAD</name>
<dbReference type="EMBL" id="SLXL01000001">
    <property type="protein sequence ID" value="TCP27331.1"/>
    <property type="molecule type" value="Genomic_DNA"/>
</dbReference>
<sequence>MLHRRAGQAGIVALAALVAGALPAPWPAARAQPVITTGFNTYGYPGLIDMPTAHSRPDGELAFTSSFFAGQLRNTATFQLLPRLSGSFRYSSMKDIRPNVGGAVVNSYFDRSFSLHYRLMDETPSRPAVAVGLNDFLGTGLYASEYLVASKTLNDRLRLTGGIGWGRLAGVGGFDNPLGVFSDSLRTRSAKAKPLGGRVNTGNWFQGDAALFGGVEWQATERLSFAVEYSSDANPNESPSAFKRESPFNFGATYALRPGVALSAHYLYGSELGAQLTMTLNPKSPPAYGGRDNAPPPVVPRDSLAALGWPDDVVAEGGLRQKVASALAAQGIGLHAMQLQGDAVRLEIENNTYPREAQAIGRTARALTGLMPPGVERFVIVPVTAGMAASEVEIARGDLETLEHDLQNGWRSYQRSQIGAAAAGAPPAVPGRYPAFQWSLKPYITPSLFDPDNPLRADLGAEVSAMFQPMRGVEVSGTFRKKIVGNLDQSTRASTSVLPRVRSDFNLYDRAGDPEVTSLTGAYYFKPGQDIYGRVTAGYLEPMFGGVSAELLWKPVDSRMALGVEVNYAKQRDFNQLFGFQDYDVMTGHVSAYWDIGNGFHTQVDAGRYLAGDWGATFSLDREFENGWRVGAFATLTDVPFSDFGEGSFDKGIRVTVPISWLSGQPTKDAYTATLRPVTRDGGARLNVDGRLYDRVRPLHQPELSDGWGRFWR</sequence>
<dbReference type="InterPro" id="IPR010344">
    <property type="entry name" value="YbjH"/>
</dbReference>
<comment type="caution">
    <text evidence="2">The sequence shown here is derived from an EMBL/GenBank/DDBJ whole genome shotgun (WGS) entry which is preliminary data.</text>
</comment>
<keyword evidence="3" id="KW-1185">Reference proteome</keyword>
<accession>A0A4R2P0G9</accession>
<dbReference type="RefSeq" id="WP_132598611.1">
    <property type="nucleotide sequence ID" value="NZ_NRRP01000001.1"/>
</dbReference>
<reference evidence="2 3" key="1">
    <citation type="submission" date="2019-03" db="EMBL/GenBank/DDBJ databases">
        <title>Genomic Encyclopedia of Type Strains, Phase IV (KMG-IV): sequencing the most valuable type-strain genomes for metagenomic binning, comparative biology and taxonomic classification.</title>
        <authorList>
            <person name="Goeker M."/>
        </authorList>
    </citation>
    <scope>NUCLEOTIDE SEQUENCE [LARGE SCALE GENOMIC DNA]</scope>
    <source>
        <strain evidence="2 3">DSM 2781</strain>
    </source>
</reference>
<evidence type="ECO:0000313" key="2">
    <source>
        <dbReference type="EMBL" id="TCP27331.1"/>
    </source>
</evidence>
<dbReference type="Proteomes" id="UP000295733">
    <property type="component" value="Unassembled WGS sequence"/>
</dbReference>
<dbReference type="OrthoDB" id="19542at2"/>
<dbReference type="Pfam" id="PF06082">
    <property type="entry name" value="YjbH"/>
    <property type="match status" value="1"/>
</dbReference>
<feature type="chain" id="PRO_5020652540" evidence="1">
    <location>
        <begin position="32"/>
        <end position="713"/>
    </location>
</feature>
<proteinExistence type="predicted"/>
<keyword evidence="1" id="KW-0732">Signal</keyword>